<dbReference type="GO" id="GO:0005886">
    <property type="term" value="C:plasma membrane"/>
    <property type="evidence" value="ECO:0007669"/>
    <property type="project" value="UniProtKB-SubCell"/>
</dbReference>
<protein>
    <submittedName>
        <fullName evidence="8">Putative glycosyl/glycerophosphate transferase</fullName>
    </submittedName>
</protein>
<dbReference type="Gene3D" id="3.40.50.11820">
    <property type="match status" value="1"/>
</dbReference>
<keyword evidence="7" id="KW-1133">Transmembrane helix</keyword>
<proteinExistence type="inferred from homology"/>
<comment type="caution">
    <text evidence="8">The sequence shown here is derived from an EMBL/GenBank/DDBJ whole genome shotgun (WGS) entry which is preliminary data.</text>
</comment>
<keyword evidence="7" id="KW-0812">Transmembrane</keyword>
<organism evidence="8 9">
    <name type="scientific">Caldibacillus debilis GB1</name>
    <dbReference type="NCBI Taxonomy" id="1339248"/>
    <lineage>
        <taxon>Bacteria</taxon>
        <taxon>Bacillati</taxon>
        <taxon>Bacillota</taxon>
        <taxon>Bacilli</taxon>
        <taxon>Bacillales</taxon>
        <taxon>Bacillaceae</taxon>
        <taxon>Caldibacillus</taxon>
    </lineage>
</organism>
<reference evidence="8 9" key="1">
    <citation type="submission" date="2013-12" db="EMBL/GenBank/DDBJ databases">
        <title>Genome and proteome characterization of Caldibacillus debilis GB1 derived from a cellulolytic aero-tolerant co-culture.</title>
        <authorList>
            <person name="Wushke S.T."/>
            <person name="Zhang X."/>
            <person name="Fristensky B."/>
            <person name="Wilkins J.A."/>
            <person name="Levin D.B."/>
            <person name="Sparling R."/>
        </authorList>
    </citation>
    <scope>NUCLEOTIDE SEQUENCE [LARGE SCALE GENOMIC DNA]</scope>
    <source>
        <strain evidence="8 9">GB1</strain>
    </source>
</reference>
<keyword evidence="4 8" id="KW-0808">Transferase</keyword>
<dbReference type="Gene3D" id="3.40.50.12580">
    <property type="match status" value="1"/>
</dbReference>
<dbReference type="InterPro" id="IPR051612">
    <property type="entry name" value="Teichoic_Acid_Biosynth"/>
</dbReference>
<evidence type="ECO:0000313" key="9">
    <source>
        <dbReference type="Proteomes" id="UP000286235"/>
    </source>
</evidence>
<keyword evidence="6 7" id="KW-0472">Membrane</keyword>
<sequence length="405" mass="48196">MKENIKNALYKKQTLYKIVKYLYILIKCLFYSLISLLYYMFRVFPINNRKIVFCSYFGNGYGDNPKYIAEEIINQKLNIDMVWLLRKELFLSHNLPPSIRPVKKNSLRGIYEMVTAKVWIDNSRKPYFVKKRKDQYYIQTWHGAPALKKIEKDVEDKLDKIYVKNAKEDSDKVDLFLSNCKHFSNLIKKSFWYNGEILECGLPRNDIIFKRNKIINEKVRKYFNISKDKKIVLYAPTFRKNSNIDVYNLDINMCLNSLTNRFKGEWVFLVRLHPNVQYKTFDILNKKNVFNASLYDDLQEILSVVDVLITDYSSLMFDFALTGLPVFLYAPDIEDYKNDRNFYFCFEELPFSLAENNYDLSNAINNFNEVKYKEDLKSFFNYIGSFENGNASKIVVDKIKEIVFY</sequence>
<accession>A0A420VHF2</accession>
<dbReference type="GO" id="GO:0019350">
    <property type="term" value="P:teichoic acid biosynthetic process"/>
    <property type="evidence" value="ECO:0007669"/>
    <property type="project" value="UniProtKB-KW"/>
</dbReference>
<keyword evidence="5" id="KW-0777">Teichoic acid biosynthesis</keyword>
<dbReference type="InterPro" id="IPR043148">
    <property type="entry name" value="TagF_C"/>
</dbReference>
<dbReference type="Pfam" id="PF04464">
    <property type="entry name" value="Glyphos_transf"/>
    <property type="match status" value="1"/>
</dbReference>
<evidence type="ECO:0000256" key="6">
    <source>
        <dbReference type="ARBA" id="ARBA00023136"/>
    </source>
</evidence>
<dbReference type="PANTHER" id="PTHR37316:SF3">
    <property type="entry name" value="TEICHOIC ACID GLYCEROL-PHOSPHATE TRANSFERASE"/>
    <property type="match status" value="1"/>
</dbReference>
<gene>
    <name evidence="8" type="ORF">Cdeb_00568</name>
</gene>
<evidence type="ECO:0000256" key="3">
    <source>
        <dbReference type="ARBA" id="ARBA00022475"/>
    </source>
</evidence>
<feature type="transmembrane region" description="Helical" evidence="7">
    <location>
        <begin position="21"/>
        <end position="41"/>
    </location>
</feature>
<evidence type="ECO:0000313" key="8">
    <source>
        <dbReference type="EMBL" id="RKO62838.1"/>
    </source>
</evidence>
<dbReference type="RefSeq" id="WP_120667564.1">
    <property type="nucleotide sequence ID" value="NZ_AZRV01000012.1"/>
</dbReference>
<name>A0A420VHF2_9BACI</name>
<dbReference type="AlphaFoldDB" id="A0A420VHF2"/>
<comment type="subcellular location">
    <subcellularLocation>
        <location evidence="1">Cell membrane</location>
        <topology evidence="1">Peripheral membrane protein</topology>
    </subcellularLocation>
</comment>
<evidence type="ECO:0000256" key="7">
    <source>
        <dbReference type="SAM" id="Phobius"/>
    </source>
</evidence>
<dbReference type="EMBL" id="AZRV01000012">
    <property type="protein sequence ID" value="RKO62838.1"/>
    <property type="molecule type" value="Genomic_DNA"/>
</dbReference>
<dbReference type="InterPro" id="IPR007554">
    <property type="entry name" value="Glycerophosphate_synth"/>
</dbReference>
<dbReference type="SUPFAM" id="SSF53756">
    <property type="entry name" value="UDP-Glycosyltransferase/glycogen phosphorylase"/>
    <property type="match status" value="1"/>
</dbReference>
<evidence type="ECO:0000256" key="2">
    <source>
        <dbReference type="ARBA" id="ARBA00010488"/>
    </source>
</evidence>
<keyword evidence="9" id="KW-1185">Reference proteome</keyword>
<evidence type="ECO:0000256" key="1">
    <source>
        <dbReference type="ARBA" id="ARBA00004202"/>
    </source>
</evidence>
<dbReference type="InterPro" id="IPR043149">
    <property type="entry name" value="TagF_N"/>
</dbReference>
<evidence type="ECO:0000256" key="5">
    <source>
        <dbReference type="ARBA" id="ARBA00022944"/>
    </source>
</evidence>
<evidence type="ECO:0000256" key="4">
    <source>
        <dbReference type="ARBA" id="ARBA00022679"/>
    </source>
</evidence>
<keyword evidence="3" id="KW-1003">Cell membrane</keyword>
<dbReference type="Proteomes" id="UP000286235">
    <property type="component" value="Unassembled WGS sequence"/>
</dbReference>
<dbReference type="PANTHER" id="PTHR37316">
    <property type="entry name" value="TEICHOIC ACID GLYCEROL-PHOSPHATE PRIMASE"/>
    <property type="match status" value="1"/>
</dbReference>
<comment type="similarity">
    <text evidence="2">Belongs to the CDP-glycerol glycerophosphotransferase family.</text>
</comment>
<dbReference type="GO" id="GO:0047355">
    <property type="term" value="F:CDP-glycerol glycerophosphotransferase activity"/>
    <property type="evidence" value="ECO:0007669"/>
    <property type="project" value="InterPro"/>
</dbReference>